<comment type="caution">
    <text evidence="2">The sequence shown here is derived from an EMBL/GenBank/DDBJ whole genome shotgun (WGS) entry which is preliminary data.</text>
</comment>
<feature type="non-terminal residue" evidence="2">
    <location>
        <position position="1"/>
    </location>
</feature>
<protein>
    <submittedName>
        <fullName evidence="2">Calcium-translocating P-type ATPase</fullName>
    </submittedName>
</protein>
<sequence length="52" mass="5956">GVLIRLFPDSWFVAIVSPLAWVWSKIPKWKRNDESNSENSIRNSNESLAVVV</sequence>
<dbReference type="Proteomes" id="UP001239213">
    <property type="component" value="Unassembled WGS sequence"/>
</dbReference>
<name>A0AAI9VCN9_9PEZI</name>
<accession>A0AAI9VCN9</accession>
<keyword evidence="3" id="KW-1185">Reference proteome</keyword>
<evidence type="ECO:0000313" key="3">
    <source>
        <dbReference type="Proteomes" id="UP001239213"/>
    </source>
</evidence>
<proteinExistence type="predicted"/>
<reference evidence="2" key="1">
    <citation type="submission" date="2016-11" db="EMBL/GenBank/DDBJ databases">
        <title>The genome sequence of Colletotrichum cuscutae.</title>
        <authorList>
            <person name="Baroncelli R."/>
        </authorList>
    </citation>
    <scope>NUCLEOTIDE SEQUENCE</scope>
    <source>
        <strain evidence="2">IMI 304802</strain>
    </source>
</reference>
<feature type="compositionally biased region" description="Low complexity" evidence="1">
    <location>
        <begin position="37"/>
        <end position="52"/>
    </location>
</feature>
<feature type="region of interest" description="Disordered" evidence="1">
    <location>
        <begin position="31"/>
        <end position="52"/>
    </location>
</feature>
<evidence type="ECO:0000313" key="2">
    <source>
        <dbReference type="EMBL" id="KAK1477674.1"/>
    </source>
</evidence>
<organism evidence="2 3">
    <name type="scientific">Colletotrichum cuscutae</name>
    <dbReference type="NCBI Taxonomy" id="1209917"/>
    <lineage>
        <taxon>Eukaryota</taxon>
        <taxon>Fungi</taxon>
        <taxon>Dikarya</taxon>
        <taxon>Ascomycota</taxon>
        <taxon>Pezizomycotina</taxon>
        <taxon>Sordariomycetes</taxon>
        <taxon>Hypocreomycetidae</taxon>
        <taxon>Glomerellales</taxon>
        <taxon>Glomerellaceae</taxon>
        <taxon>Colletotrichum</taxon>
        <taxon>Colletotrichum acutatum species complex</taxon>
    </lineage>
</organism>
<evidence type="ECO:0000256" key="1">
    <source>
        <dbReference type="SAM" id="MobiDB-lite"/>
    </source>
</evidence>
<gene>
    <name evidence="2" type="ORF">CCUS01_16562</name>
</gene>
<dbReference type="AlphaFoldDB" id="A0AAI9VCN9"/>
<dbReference type="EMBL" id="MPDP01000129">
    <property type="protein sequence ID" value="KAK1477674.1"/>
    <property type="molecule type" value="Genomic_DNA"/>
</dbReference>